<name>A0ABQ6Q4R3_9BACT</name>
<keyword evidence="1" id="KW-0472">Membrane</keyword>
<keyword evidence="3" id="KW-1185">Reference proteome</keyword>
<feature type="transmembrane region" description="Helical" evidence="1">
    <location>
        <begin position="88"/>
        <end position="105"/>
    </location>
</feature>
<feature type="transmembrane region" description="Helical" evidence="1">
    <location>
        <begin position="27"/>
        <end position="50"/>
    </location>
</feature>
<feature type="transmembrane region" description="Helical" evidence="1">
    <location>
        <begin position="135"/>
        <end position="163"/>
    </location>
</feature>
<proteinExistence type="predicted"/>
<organism evidence="2 3">
    <name type="scientific">Algoriphagus taiwanensis</name>
    <dbReference type="NCBI Taxonomy" id="1445656"/>
    <lineage>
        <taxon>Bacteria</taxon>
        <taxon>Pseudomonadati</taxon>
        <taxon>Bacteroidota</taxon>
        <taxon>Cytophagia</taxon>
        <taxon>Cytophagales</taxon>
        <taxon>Cyclobacteriaceae</taxon>
        <taxon>Algoriphagus</taxon>
    </lineage>
</organism>
<dbReference type="RefSeq" id="WP_338229998.1">
    <property type="nucleotide sequence ID" value="NZ_BTPE01000014.1"/>
</dbReference>
<reference evidence="2 3" key="1">
    <citation type="submission" date="2023-08" db="EMBL/GenBank/DDBJ databases">
        <title>Draft genome sequence of Algoriphagus taiwanensis.</title>
        <authorList>
            <person name="Takatani N."/>
            <person name="Hosokawa M."/>
            <person name="Sawabe T."/>
        </authorList>
    </citation>
    <scope>NUCLEOTIDE SEQUENCE [LARGE SCALE GENOMIC DNA]</scope>
    <source>
        <strain evidence="2 3">JCM 19755</strain>
    </source>
</reference>
<sequence length="404" mass="47001">MEEDNIKKQQDLTWLENLQKNSWEPEVIISGISLAALFIIPSSLFDYSIIMIQDYGLEQIPAMLVLGYFSLIISVFKIFLITHLFLRFMWAGMLGITYAFPEGVLKSKLFKFSQDLEYPHPRVYLLNLERWCSMIYGYPLSVVIPIFSITVYLIFLTGIYLIFNLDFQVLYLFFILSILGVLIIGAIFKKFKLKSFLGTSMNGTIGAVFSSHLGKWTMLLVSLGLVIAAVPFILADLKGFSYYQPMTDLDEEFYDWPDQSMYFEEYNNKMVRFPRVWTESITVSGDKINLYLAKYARDEQDLPRIQTLLSTSNYDTLGWKKLEKVEDTYQVFLNDSLVTSEKWMLTTSGITGQKAFFGIIPINELKEGIHEIRIEKLVYIPPFIFSGNELRHRKQWARFNFIKE</sequence>
<gene>
    <name evidence="2" type="ORF">Ataiwa_34440</name>
</gene>
<keyword evidence="1" id="KW-0812">Transmembrane</keyword>
<feature type="transmembrane region" description="Helical" evidence="1">
    <location>
        <begin position="169"/>
        <end position="188"/>
    </location>
</feature>
<keyword evidence="1" id="KW-1133">Transmembrane helix</keyword>
<feature type="transmembrane region" description="Helical" evidence="1">
    <location>
        <begin position="62"/>
        <end position="82"/>
    </location>
</feature>
<dbReference type="Proteomes" id="UP001307705">
    <property type="component" value="Unassembled WGS sequence"/>
</dbReference>
<protein>
    <submittedName>
        <fullName evidence="2">Uncharacterized protein</fullName>
    </submittedName>
</protein>
<comment type="caution">
    <text evidence="2">The sequence shown here is derived from an EMBL/GenBank/DDBJ whole genome shotgun (WGS) entry which is preliminary data.</text>
</comment>
<evidence type="ECO:0000313" key="2">
    <source>
        <dbReference type="EMBL" id="GMQ35171.1"/>
    </source>
</evidence>
<evidence type="ECO:0000256" key="1">
    <source>
        <dbReference type="SAM" id="Phobius"/>
    </source>
</evidence>
<dbReference type="EMBL" id="BTPE01000014">
    <property type="protein sequence ID" value="GMQ35171.1"/>
    <property type="molecule type" value="Genomic_DNA"/>
</dbReference>
<evidence type="ECO:0000313" key="3">
    <source>
        <dbReference type="Proteomes" id="UP001307705"/>
    </source>
</evidence>
<accession>A0ABQ6Q4R3</accession>
<feature type="transmembrane region" description="Helical" evidence="1">
    <location>
        <begin position="219"/>
        <end position="237"/>
    </location>
</feature>